<dbReference type="Pfam" id="PF04447">
    <property type="entry name" value="dATP-dGTP_PPHyd"/>
    <property type="match status" value="1"/>
</dbReference>
<dbReference type="Proteomes" id="UP000190366">
    <property type="component" value="Unassembled WGS sequence"/>
</dbReference>
<evidence type="ECO:0000313" key="2">
    <source>
        <dbReference type="EMBL" id="SKZ48223.1"/>
    </source>
</evidence>
<dbReference type="RefSeq" id="WP_079457597.1">
    <property type="nucleotide sequence ID" value="NZ_FVLS01000001.1"/>
</dbReference>
<organism evidence="2 3">
    <name type="scientific">Mycobacteroides abscessus subsp. massiliense</name>
    <dbReference type="NCBI Taxonomy" id="1962118"/>
    <lineage>
        <taxon>Bacteria</taxon>
        <taxon>Bacillati</taxon>
        <taxon>Actinomycetota</taxon>
        <taxon>Actinomycetes</taxon>
        <taxon>Mycobacteriales</taxon>
        <taxon>Mycobacteriaceae</taxon>
        <taxon>Mycobacteroides</taxon>
        <taxon>Mycobacteroides abscessus</taxon>
    </lineage>
</organism>
<evidence type="ECO:0000259" key="1">
    <source>
        <dbReference type="Pfam" id="PF04447"/>
    </source>
</evidence>
<proteinExistence type="predicted"/>
<sequence length="175" mass="19689">MNWTQDKPKSAVIDAAHLSRQREFSLATFGPGARTEGVLDHIAKELDEIRSTPTDISEWVDVIILAFDGAWRAGWEPQQILDAIVAKQHRNEARTWPDWRTADPSKAIEHVRRDDDATGLAEPPKCGMCPRERTPQDALDYNPIQVVTRQPLGWYSGDDGEICPECMAQLLGRTN</sequence>
<protein>
    <submittedName>
        <fullName evidence="2">Protein of uncharacterized function (DUF550)</fullName>
    </submittedName>
</protein>
<feature type="domain" description="dATP/dGTP diphosphohydrolase MazZ" evidence="1">
    <location>
        <begin position="22"/>
        <end position="111"/>
    </location>
</feature>
<gene>
    <name evidence="2" type="ORF">SAMEA2275630_04933</name>
</gene>
<evidence type="ECO:0000313" key="3">
    <source>
        <dbReference type="Proteomes" id="UP000190366"/>
    </source>
</evidence>
<comment type="caution">
    <text evidence="2">The sequence shown here is derived from an EMBL/GenBank/DDBJ whole genome shotgun (WGS) entry which is preliminary data.</text>
</comment>
<dbReference type="InterPro" id="IPR007538">
    <property type="entry name" value="dATP/dGTP_dipphydrolase_MazZ"/>
</dbReference>
<dbReference type="AlphaFoldDB" id="A0AB38DL13"/>
<name>A0AB38DL13_9MYCO</name>
<dbReference type="EMBL" id="FVQL01000001">
    <property type="protein sequence ID" value="SKZ48223.1"/>
    <property type="molecule type" value="Genomic_DNA"/>
</dbReference>
<accession>A0AB38DL13</accession>
<reference evidence="2 3" key="1">
    <citation type="submission" date="2016-11" db="EMBL/GenBank/DDBJ databases">
        <authorList>
            <consortium name="Pathogen Informatics"/>
        </authorList>
    </citation>
    <scope>NUCLEOTIDE SEQUENCE [LARGE SCALE GENOMIC DNA]</scope>
    <source>
        <strain evidence="2 3">1168</strain>
    </source>
</reference>